<proteinExistence type="predicted"/>
<dbReference type="EMBL" id="AY840979">
    <property type="protein sequence ID" value="AAY16471.1"/>
    <property type="molecule type" value="Genomic_DNA"/>
</dbReference>
<dbReference type="Gene3D" id="3.30.2320.10">
    <property type="entry name" value="hypothetical protein PF0899 domain"/>
    <property type="match status" value="1"/>
</dbReference>
<evidence type="ECO:0000313" key="2">
    <source>
        <dbReference type="EMBL" id="AAY16471.1"/>
    </source>
</evidence>
<evidence type="ECO:0000259" key="1">
    <source>
        <dbReference type="Pfam" id="PF05065"/>
    </source>
</evidence>
<protein>
    <submittedName>
        <fullName evidence="2">Major head protein</fullName>
    </submittedName>
</protein>
<dbReference type="Pfam" id="PF05065">
    <property type="entry name" value="Phage_capsid"/>
    <property type="match status" value="1"/>
</dbReference>
<gene>
    <name evidence="2" type="ORF">BB1451</name>
</gene>
<reference evidence="2" key="2">
    <citation type="journal article" date="2005" name="Appl. Environ. Microbiol.">
        <title>Prophage-like elements in bifidobacteria: insights from genomics, transcription, integration, distribution, and phylogenetic analysis.</title>
        <authorList>
            <person name="Ventura M."/>
            <person name="Lee J.H."/>
            <person name="Canchaya C."/>
            <person name="Zink R."/>
            <person name="Leahy S."/>
            <person name="Moreno-Munoz J.A."/>
            <person name="O'Connell-Motherway M."/>
            <person name="Higgins D."/>
            <person name="Fitzgerald G.F."/>
            <person name="O'Sullivan D.J."/>
            <person name="van Sinderen D."/>
        </authorList>
    </citation>
    <scope>NUCLEOTIDE SEQUENCE</scope>
</reference>
<dbReference type="SUPFAM" id="SSF56563">
    <property type="entry name" value="Major capsid protein gp5"/>
    <property type="match status" value="1"/>
</dbReference>
<accession>Q2TM48</accession>
<reference evidence="2" key="1">
    <citation type="submission" date="2004-11" db="EMBL/GenBank/DDBJ databases">
        <authorList>
            <person name="Leahy S."/>
            <person name="Moreno-Munoz J.A."/>
            <person name="O'Connell-Motherway M."/>
            <person name="Higgins D."/>
            <person name="Fitzgerald G.F."/>
            <person name="van Sinderen D."/>
        </authorList>
    </citation>
    <scope>NUCLEOTIDE SEQUENCE</scope>
</reference>
<organism evidence="2">
    <name type="scientific">Bifidobacterium breve</name>
    <dbReference type="NCBI Taxonomy" id="1685"/>
    <lineage>
        <taxon>Bacteria</taxon>
        <taxon>Bacillati</taxon>
        <taxon>Actinomycetota</taxon>
        <taxon>Actinomycetes</taxon>
        <taxon>Bifidobacteriales</taxon>
        <taxon>Bifidobacteriaceae</taxon>
        <taxon>Bifidobacterium</taxon>
    </lineage>
</organism>
<sequence length="299" mass="31555">MALQTTNVTLPTSVALAIVEKAKDTSTIAALFPADTINGFLDDKYNVFTGAAEADVVAEGAKKSGYEQTVTHVEGKRFTVQVTIRVSKQLQWADEADQLKILDAIQADQANAIGRALDIVVYHALNPKTGTALDGYTALDTTAAQVTAGKDEIANIDALAAAVQDWDINGIALSRTWAAKLRTLRTSTTGSRLYPEIPLSLQAGSLDGIPAVVSNTVKGTKTKAVAPEVMAFLGDFSTIKWRLACPITAEVIPYGDPDNTGVDLAGSNQIAYRTEAVFSYAVLNPKAIAVLKAAASTGR</sequence>
<name>Q2TM48_BIFBR</name>
<dbReference type="InterPro" id="IPR054612">
    <property type="entry name" value="Phage_capsid-like_C"/>
</dbReference>
<dbReference type="AlphaFoldDB" id="Q2TM48"/>
<feature type="domain" description="Phage capsid-like C-terminal" evidence="1">
    <location>
        <begin position="7"/>
        <end position="292"/>
    </location>
</feature>
<dbReference type="Gene3D" id="3.30.2400.10">
    <property type="entry name" value="Major capsid protein gp5"/>
    <property type="match status" value="1"/>
</dbReference>
<dbReference type="RefSeq" id="WP_015438374.1">
    <property type="nucleotide sequence ID" value="NZ_CP045532.1"/>
</dbReference>